<evidence type="ECO:0000256" key="4">
    <source>
        <dbReference type="ARBA" id="ARBA00023065"/>
    </source>
</evidence>
<evidence type="ECO:0000256" key="5">
    <source>
        <dbReference type="ARBA" id="ARBA00023136"/>
    </source>
</evidence>
<dbReference type="GO" id="GO:0046933">
    <property type="term" value="F:proton-transporting ATP synthase activity, rotational mechanism"/>
    <property type="evidence" value="ECO:0007669"/>
    <property type="project" value="UniProtKB-UniRule"/>
</dbReference>
<evidence type="ECO:0000256" key="1">
    <source>
        <dbReference type="ARBA" id="ARBA00004370"/>
    </source>
</evidence>
<comment type="function">
    <text evidence="7">This protein is part of the stalk that links CF(0) to CF(1). It either transmits conformational changes from CF(0) to CF(1) or is implicated in proton conduction.</text>
</comment>
<dbReference type="AlphaFoldDB" id="A0A839E616"/>
<evidence type="ECO:0000256" key="6">
    <source>
        <dbReference type="ARBA" id="ARBA00023310"/>
    </source>
</evidence>
<dbReference type="Pfam" id="PF00213">
    <property type="entry name" value="OSCP"/>
    <property type="match status" value="1"/>
</dbReference>
<keyword evidence="6 7" id="KW-0066">ATP synthesis</keyword>
<reference evidence="8 9" key="1">
    <citation type="submission" date="2020-07" db="EMBL/GenBank/DDBJ databases">
        <title>Sequencing the genomes of 1000 actinobacteria strains.</title>
        <authorList>
            <person name="Klenk H.-P."/>
        </authorList>
    </citation>
    <scope>NUCLEOTIDE SEQUENCE [LARGE SCALE GENOMIC DNA]</scope>
    <source>
        <strain evidence="8 9">DSM 19663</strain>
    </source>
</reference>
<dbReference type="InterPro" id="IPR000711">
    <property type="entry name" value="ATPase_OSCP/dsu"/>
</dbReference>
<keyword evidence="3 7" id="KW-0375">Hydrogen ion transport</keyword>
<dbReference type="GO" id="GO:0045259">
    <property type="term" value="C:proton-transporting ATP synthase complex"/>
    <property type="evidence" value="ECO:0007669"/>
    <property type="project" value="UniProtKB-KW"/>
</dbReference>
<keyword evidence="5 7" id="KW-0472">Membrane</keyword>
<comment type="subcellular location">
    <subcellularLocation>
        <location evidence="7">Cell membrane</location>
        <topology evidence="7">Peripheral membrane protein</topology>
    </subcellularLocation>
    <subcellularLocation>
        <location evidence="1">Membrane</location>
    </subcellularLocation>
</comment>
<evidence type="ECO:0000256" key="7">
    <source>
        <dbReference type="HAMAP-Rule" id="MF_01416"/>
    </source>
</evidence>
<comment type="caution">
    <text evidence="8">The sequence shown here is derived from an EMBL/GenBank/DDBJ whole genome shotgun (WGS) entry which is preliminary data.</text>
</comment>
<comment type="function">
    <text evidence="7">F(1)F(0) ATP synthase produces ATP from ADP in the presence of a proton or sodium gradient. F-type ATPases consist of two structural domains, F(1) containing the extramembraneous catalytic core and F(0) containing the membrane proton channel, linked together by a central stalk and a peripheral stalk. During catalysis, ATP synthesis in the catalytic domain of F(1) is coupled via a rotary mechanism of the central stalk subunits to proton translocation.</text>
</comment>
<keyword evidence="7" id="KW-0139">CF(1)</keyword>
<keyword evidence="2 7" id="KW-0813">Transport</keyword>
<dbReference type="HAMAP" id="MF_01416">
    <property type="entry name" value="ATP_synth_delta_bact"/>
    <property type="match status" value="1"/>
</dbReference>
<gene>
    <name evidence="7" type="primary">atpH</name>
    <name evidence="8" type="ORF">FHX53_000330</name>
</gene>
<protein>
    <recommendedName>
        <fullName evidence="7">ATP synthase subunit delta</fullName>
    </recommendedName>
    <alternativeName>
        <fullName evidence="7">ATP synthase F(1) sector subunit delta</fullName>
    </alternativeName>
    <alternativeName>
        <fullName evidence="7">F-type ATPase subunit delta</fullName>
        <shortName evidence="7">F-ATPase subunit delta</shortName>
    </alternativeName>
</protein>
<keyword evidence="4 7" id="KW-0406">Ion transport</keyword>
<dbReference type="PRINTS" id="PR00125">
    <property type="entry name" value="ATPASEDELTA"/>
</dbReference>
<dbReference type="PANTHER" id="PTHR11910">
    <property type="entry name" value="ATP SYNTHASE DELTA CHAIN"/>
    <property type="match status" value="1"/>
</dbReference>
<dbReference type="Proteomes" id="UP000585905">
    <property type="component" value="Unassembled WGS sequence"/>
</dbReference>
<dbReference type="EMBL" id="JACGWX010000001">
    <property type="protein sequence ID" value="MBA8846766.1"/>
    <property type="molecule type" value="Genomic_DNA"/>
</dbReference>
<proteinExistence type="inferred from homology"/>
<dbReference type="NCBIfam" id="NF009967">
    <property type="entry name" value="PRK13430.1"/>
    <property type="match status" value="1"/>
</dbReference>
<dbReference type="RefSeq" id="WP_182489598.1">
    <property type="nucleotide sequence ID" value="NZ_BAAAOV010000002.1"/>
</dbReference>
<evidence type="ECO:0000313" key="9">
    <source>
        <dbReference type="Proteomes" id="UP000585905"/>
    </source>
</evidence>
<evidence type="ECO:0000256" key="2">
    <source>
        <dbReference type="ARBA" id="ARBA00022448"/>
    </source>
</evidence>
<sequence length="263" mass="26858">MGSATRSALESARAQLAASTGIDLAAGEQLLVAARTIGSSTQLTSALTDCSVEPEAKAELIGSIFGGFTAPARALLEGMVANRWSSGDELLAGIEEIGIRAVAQSAPASVEVESELFAFGRAVASDAELELAIGSKRGEAEGKLSLVQSLLGRAASPQTIAIAGHLVQQPRGRRIGALVRHGAALVADVAGKGVATVTVAQPLTDAQRDAISASLERRYGRAFTLDQVIDPAVIGGARVQVGDEVIDGSVAARLTELKLRLAG</sequence>
<evidence type="ECO:0000313" key="8">
    <source>
        <dbReference type="EMBL" id="MBA8846766.1"/>
    </source>
</evidence>
<name>A0A839E616_9MICO</name>
<keyword evidence="9" id="KW-1185">Reference proteome</keyword>
<evidence type="ECO:0000256" key="3">
    <source>
        <dbReference type="ARBA" id="ARBA00022781"/>
    </source>
</evidence>
<dbReference type="GO" id="GO:0005886">
    <property type="term" value="C:plasma membrane"/>
    <property type="evidence" value="ECO:0007669"/>
    <property type="project" value="UniProtKB-SubCell"/>
</dbReference>
<comment type="similarity">
    <text evidence="7">Belongs to the ATPase delta chain family.</text>
</comment>
<keyword evidence="7" id="KW-1003">Cell membrane</keyword>
<accession>A0A839E616</accession>
<organism evidence="8 9">
    <name type="scientific">Microcella alkalica</name>
    <dbReference type="NCBI Taxonomy" id="355930"/>
    <lineage>
        <taxon>Bacteria</taxon>
        <taxon>Bacillati</taxon>
        <taxon>Actinomycetota</taxon>
        <taxon>Actinomycetes</taxon>
        <taxon>Micrococcales</taxon>
        <taxon>Microbacteriaceae</taxon>
        <taxon>Microcella</taxon>
    </lineage>
</organism>